<dbReference type="RefSeq" id="WP_126760460.1">
    <property type="nucleotide sequence ID" value="NZ_PIPZ01000006.1"/>
</dbReference>
<organism evidence="1 2">
    <name type="scientific">Pseudidiomarina marina</name>
    <dbReference type="NCBI Taxonomy" id="502366"/>
    <lineage>
        <taxon>Bacteria</taxon>
        <taxon>Pseudomonadati</taxon>
        <taxon>Pseudomonadota</taxon>
        <taxon>Gammaproteobacteria</taxon>
        <taxon>Alteromonadales</taxon>
        <taxon>Idiomarinaceae</taxon>
        <taxon>Pseudidiomarina</taxon>
    </lineage>
</organism>
<evidence type="ECO:0000313" key="1">
    <source>
        <dbReference type="EMBL" id="RUO57980.1"/>
    </source>
</evidence>
<dbReference type="Proteomes" id="UP000288127">
    <property type="component" value="Unassembled WGS sequence"/>
</dbReference>
<sequence length="245" mass="27827">MSVRQAGLFTPLFVAIVLIVAAAMMPLPPSKQVVELEKLRYEHSVWWFWQQAAAHYYRKFDVWPQSLTELALTFDLTPAPDFLSGFAEQNCFRLSWTQLNATQIELLRNGLSHPHVELSEDQIDAVMGMSTPLNEVEGIYRFESSTMASNLSLDSHNIVRARDVYVREAEVKTPSEPDRLRTTTATMAWLAIDSHVTVDKIAPNPLRVDELTKLLNEINQQYSKLAAHMESEPEGPTPYQSSSEY</sequence>
<protein>
    <submittedName>
        <fullName evidence="1">Uncharacterized protein</fullName>
    </submittedName>
</protein>
<evidence type="ECO:0000313" key="2">
    <source>
        <dbReference type="Proteomes" id="UP000288127"/>
    </source>
</evidence>
<dbReference type="EMBL" id="PIPZ01000006">
    <property type="protein sequence ID" value="RUO57980.1"/>
    <property type="molecule type" value="Genomic_DNA"/>
</dbReference>
<keyword evidence="2" id="KW-1185">Reference proteome</keyword>
<dbReference type="OrthoDB" id="6237829at2"/>
<gene>
    <name evidence="1" type="ORF">CWI76_11360</name>
</gene>
<comment type="caution">
    <text evidence="1">The sequence shown here is derived from an EMBL/GenBank/DDBJ whole genome shotgun (WGS) entry which is preliminary data.</text>
</comment>
<dbReference type="AlphaFoldDB" id="A0A432YAH1"/>
<reference evidence="2" key="1">
    <citation type="journal article" date="2018" name="Front. Microbiol.">
        <title>Genome-Based Analysis Reveals the Taxonomy and Diversity of the Family Idiomarinaceae.</title>
        <authorList>
            <person name="Liu Y."/>
            <person name="Lai Q."/>
            <person name="Shao Z."/>
        </authorList>
    </citation>
    <scope>NUCLEOTIDE SEQUENCE [LARGE SCALE GENOMIC DNA]</scope>
    <source>
        <strain evidence="2">PIM1</strain>
    </source>
</reference>
<name>A0A432YAH1_9GAMM</name>
<accession>A0A432YAH1</accession>
<proteinExistence type="predicted"/>